<dbReference type="Pfam" id="PF07676">
    <property type="entry name" value="PD40"/>
    <property type="match status" value="2"/>
</dbReference>
<accession>A0AAU7DN21</accession>
<dbReference type="Gene3D" id="2.120.10.30">
    <property type="entry name" value="TolB, C-terminal domain"/>
    <property type="match status" value="3"/>
</dbReference>
<dbReference type="EMBL" id="CP121196">
    <property type="protein sequence ID" value="XBH18711.1"/>
    <property type="molecule type" value="Genomic_DNA"/>
</dbReference>
<dbReference type="RefSeq" id="WP_348263934.1">
    <property type="nucleotide sequence ID" value="NZ_CP121196.1"/>
</dbReference>
<evidence type="ECO:0000313" key="3">
    <source>
        <dbReference type="EMBL" id="XBH18711.1"/>
    </source>
</evidence>
<dbReference type="SUPFAM" id="SSF82171">
    <property type="entry name" value="DPP6 N-terminal domain-like"/>
    <property type="match status" value="1"/>
</dbReference>
<keyword evidence="2" id="KW-1133">Transmembrane helix</keyword>
<protein>
    <recommendedName>
        <fullName evidence="4">WD40-like Beta Propeller Repeat</fullName>
    </recommendedName>
</protein>
<proteinExistence type="inferred from homology"/>
<dbReference type="AlphaFoldDB" id="A0AAU7DN21"/>
<dbReference type="PANTHER" id="PTHR36842">
    <property type="entry name" value="PROTEIN TOLB HOMOLOG"/>
    <property type="match status" value="1"/>
</dbReference>
<dbReference type="InterPro" id="IPR011659">
    <property type="entry name" value="WD40"/>
</dbReference>
<gene>
    <name evidence="3" type="ORF">P8935_05210</name>
</gene>
<name>A0AAU7DN21_9BACT</name>
<evidence type="ECO:0000256" key="2">
    <source>
        <dbReference type="SAM" id="Phobius"/>
    </source>
</evidence>
<comment type="similarity">
    <text evidence="1">Belongs to the TolB family.</text>
</comment>
<feature type="transmembrane region" description="Helical" evidence="2">
    <location>
        <begin position="121"/>
        <end position="141"/>
    </location>
</feature>
<dbReference type="InterPro" id="IPR011042">
    <property type="entry name" value="6-blade_b-propeller_TolB-like"/>
</dbReference>
<organism evidence="3">
    <name type="scientific">Telmatobacter sp. DSM 110680</name>
    <dbReference type="NCBI Taxonomy" id="3036704"/>
    <lineage>
        <taxon>Bacteria</taxon>
        <taxon>Pseudomonadati</taxon>
        <taxon>Acidobacteriota</taxon>
        <taxon>Terriglobia</taxon>
        <taxon>Terriglobales</taxon>
        <taxon>Acidobacteriaceae</taxon>
        <taxon>Telmatobacter</taxon>
    </lineage>
</organism>
<reference evidence="3" key="1">
    <citation type="submission" date="2023-03" db="EMBL/GenBank/DDBJ databases">
        <title>Edaphobacter sp.</title>
        <authorList>
            <person name="Huber K.J."/>
            <person name="Papendorf J."/>
            <person name="Pilke C."/>
            <person name="Bunk B."/>
            <person name="Sproeer C."/>
            <person name="Pester M."/>
        </authorList>
    </citation>
    <scope>NUCLEOTIDE SEQUENCE</scope>
    <source>
        <strain evidence="3">DSM 110680</strain>
    </source>
</reference>
<evidence type="ECO:0008006" key="4">
    <source>
        <dbReference type="Google" id="ProtNLM"/>
    </source>
</evidence>
<evidence type="ECO:0000256" key="1">
    <source>
        <dbReference type="ARBA" id="ARBA00009820"/>
    </source>
</evidence>
<dbReference type="SUPFAM" id="SSF69322">
    <property type="entry name" value="Tricorn protease domain 2"/>
    <property type="match status" value="1"/>
</dbReference>
<dbReference type="PANTHER" id="PTHR36842:SF1">
    <property type="entry name" value="PROTEIN TOLB"/>
    <property type="match status" value="1"/>
</dbReference>
<keyword evidence="2" id="KW-0472">Membrane</keyword>
<keyword evidence="2" id="KW-0812">Transmembrane</keyword>
<sequence>MGSQQPTNGRLDGWKAISDYLGWHVRTVMRWEEQKGLPVHRVPGGQRHAVYAYKNEIDGWLKLGEGLLTATQPEESAIRGDSPEVSESSLPRHLDGIVAPKISSAVRPQNASWIARHGKQFVLASGVAILVSICGFTLHSLGFSKHFRIINVTQITDDGAMKRGLVTDGTTLYFGEYRDGKVGLLSIPVAGGPVREIRTPFTMVFPTDISADGKKLLILAGQGTEVERSLWILRLLDGDLNQVGTAAYHSASWSPDGNAIALASQNAVYLTTDQGKTIRSLQTFDGIPEAVQWSKDGSRLRIELRDPKTMTFAFWELAFDRPSNYDISSLTPLKADLTETFDGSMSIDESGRSFVVGGEGILAFAADRFPLHRFTLLDLKVPLRGVNDVTLDWRVKRLFATASSTVEQSTHKPHAEFLLFDQSSQGYRPFLPGGGGEFIDFSRDGQWITYKSTTEKALYISRADGSETRMMNVPAGEIELPRWSPDGKRIAFMESLPNKPFRIFVISANGGTPKEAGVGADSQGAPTWSPDGRMLAYGSVECQETKTCAIHKIDLATGLESTVPDSEGLGTARWSPDGRFIAALDPVRHLVMLFSEQRHRWREIANGVNGNDLSWSADSRYLFANRPTGDQPQIIRISIRDGKIDTAVDLSKLSKLQGRFDSWFAIGPDNAIILSREMSSNEIYSISYED</sequence>